<dbReference type="PANTHER" id="PTHR17985">
    <property type="entry name" value="SER/THR-RICH PROTEIN T10 IN DGCR REGION"/>
    <property type="match status" value="1"/>
</dbReference>
<organism evidence="1 2">
    <name type="scientific">Bacillus methanolicus PB1</name>
    <dbReference type="NCBI Taxonomy" id="997296"/>
    <lineage>
        <taxon>Bacteria</taxon>
        <taxon>Bacillati</taxon>
        <taxon>Bacillota</taxon>
        <taxon>Bacilli</taxon>
        <taxon>Bacillales</taxon>
        <taxon>Bacillaceae</taxon>
        <taxon>Bacillus</taxon>
    </lineage>
</organism>
<name>I3DWG2_BACMT</name>
<protein>
    <recommendedName>
        <fullName evidence="3">NRDE family protein</fullName>
    </recommendedName>
</protein>
<evidence type="ECO:0000313" key="1">
    <source>
        <dbReference type="EMBL" id="EIJ78583.1"/>
    </source>
</evidence>
<accession>I3DWG2</accession>
<evidence type="ECO:0000313" key="2">
    <source>
        <dbReference type="Proteomes" id="UP000010523"/>
    </source>
</evidence>
<gene>
    <name evidence="1" type="ORF">PB1_13534</name>
</gene>
<dbReference type="RefSeq" id="WP_004437151.1">
    <property type="nucleotide sequence ID" value="NZ_AFEU01000003.1"/>
</dbReference>
<dbReference type="EMBL" id="AFEU01000003">
    <property type="protein sequence ID" value="EIJ78583.1"/>
    <property type="molecule type" value="Genomic_DNA"/>
</dbReference>
<dbReference type="AlphaFoldDB" id="I3DWG2"/>
<dbReference type="OrthoDB" id="4380123at2"/>
<dbReference type="eggNOG" id="COG3332">
    <property type="taxonomic scope" value="Bacteria"/>
</dbReference>
<keyword evidence="2" id="KW-1185">Reference proteome</keyword>
<evidence type="ECO:0008006" key="3">
    <source>
        <dbReference type="Google" id="ProtNLM"/>
    </source>
</evidence>
<proteinExistence type="predicted"/>
<dbReference type="InterPro" id="IPR008551">
    <property type="entry name" value="TANGO2"/>
</dbReference>
<dbReference type="PANTHER" id="PTHR17985:SF8">
    <property type="entry name" value="TRANSPORT AND GOLGI ORGANIZATION PROTEIN 2 HOMOLOG"/>
    <property type="match status" value="1"/>
</dbReference>
<sequence length="255" mass="28941">MCLILFAYRVHPDYPLILAANRDEFYERPTAPAAFWDDHPFVLAGRDLEKGGTWMGVTRTGRFAAITNYRAPGHDRPDAKSRGFLVSDYLTGTDKPKEYLEKVQQDRGLYNGFNLLVGDTESLYYYSPILDEISKVAPAIHGLSNAVLDTPWPKIKKGKEKLTKAISYKIIDEALLLSILSDSEEAPEEELPDTGVGKEWEKMLSPIFIKSSQYGTRASTILMIDHDNNIVFNEKSLLPELRQWKQSRFTFSAED</sequence>
<dbReference type="PATRIC" id="fig|997296.3.peg.2860"/>
<dbReference type="Pfam" id="PF05742">
    <property type="entry name" value="TANGO2"/>
    <property type="match status" value="1"/>
</dbReference>
<dbReference type="STRING" id="997296.PB1_13534"/>
<dbReference type="Proteomes" id="UP000010523">
    <property type="component" value="Unassembled WGS sequence"/>
</dbReference>
<reference evidence="1 2" key="1">
    <citation type="journal article" date="2012" name="Appl. Environ. Microbiol.">
        <title>Genome Sequence of Thermotolerant Bacillus methanolicus: Features and Regulation Related to Methylotrophy and Production of L-Lysine and L-Glutamate from Methanol.</title>
        <authorList>
            <person name="Heggeset T.M."/>
            <person name="Krog A."/>
            <person name="Balzer S."/>
            <person name="Wentzel A."/>
            <person name="Ellingsen T.E."/>
            <person name="Brautaset T."/>
        </authorList>
    </citation>
    <scope>NUCLEOTIDE SEQUENCE [LARGE SCALE GENOMIC DNA]</scope>
    <source>
        <strain evidence="1 2">PB1</strain>
    </source>
</reference>
<comment type="caution">
    <text evidence="1">The sequence shown here is derived from an EMBL/GenBank/DDBJ whole genome shotgun (WGS) entry which is preliminary data.</text>
</comment>